<dbReference type="InterPro" id="IPR002178">
    <property type="entry name" value="PTS_EIIA_type-2_dom"/>
</dbReference>
<evidence type="ECO:0000313" key="9">
    <source>
        <dbReference type="Proteomes" id="UP000185568"/>
    </source>
</evidence>
<feature type="domain" description="PTS EIIB type-2" evidence="6">
    <location>
        <begin position="419"/>
        <end position="508"/>
    </location>
</feature>
<dbReference type="InterPro" id="IPR036388">
    <property type="entry name" value="WH-like_DNA-bd_sf"/>
</dbReference>
<dbReference type="SUPFAM" id="SSF46785">
    <property type="entry name" value="Winged helix' DNA-binding domain"/>
    <property type="match status" value="2"/>
</dbReference>
<dbReference type="PROSITE" id="PS51372">
    <property type="entry name" value="PRD_2"/>
    <property type="match status" value="2"/>
</dbReference>
<proteinExistence type="predicted"/>
<keyword evidence="9" id="KW-1185">Reference proteome</keyword>
<dbReference type="RefSeq" id="WP_075397910.1">
    <property type="nucleotide sequence ID" value="NZ_MSDU01000010.1"/>
</dbReference>
<reference evidence="8 9" key="1">
    <citation type="submission" date="2016-12" db="EMBL/GenBank/DDBJ databases">
        <title>Domibacillus antri genome sequencing.</title>
        <authorList>
            <person name="Verma A."/>
            <person name="Krishnamurthi S."/>
        </authorList>
    </citation>
    <scope>NUCLEOTIDE SEQUENCE [LARGE SCALE GENOMIC DNA]</scope>
    <source>
        <strain evidence="8 9">XD80</strain>
    </source>
</reference>
<dbReference type="Gene3D" id="1.10.10.10">
    <property type="entry name" value="Winged helix-like DNA-binding domain superfamily/Winged helix DNA-binding domain"/>
    <property type="match status" value="2"/>
</dbReference>
<evidence type="ECO:0000256" key="1">
    <source>
        <dbReference type="ARBA" id="ARBA00022679"/>
    </source>
</evidence>
<organism evidence="8 9">
    <name type="scientific">Domibacillus antri</name>
    <dbReference type="NCBI Taxonomy" id="1714264"/>
    <lineage>
        <taxon>Bacteria</taxon>
        <taxon>Bacillati</taxon>
        <taxon>Bacillota</taxon>
        <taxon>Bacilli</taxon>
        <taxon>Bacillales</taxon>
        <taxon>Bacillaceae</taxon>
        <taxon>Domibacillus</taxon>
    </lineage>
</organism>
<dbReference type="Gene3D" id="1.10.1790.10">
    <property type="entry name" value="PRD domain"/>
    <property type="match status" value="2"/>
</dbReference>
<keyword evidence="4" id="KW-0804">Transcription</keyword>
<comment type="caution">
    <text evidence="8">The sequence shown here is derived from an EMBL/GenBank/DDBJ whole genome shotgun (WGS) entry which is preliminary data.</text>
</comment>
<dbReference type="CDD" id="cd05568">
    <property type="entry name" value="PTS_IIB_bgl_like"/>
    <property type="match status" value="1"/>
</dbReference>
<evidence type="ECO:0000259" key="7">
    <source>
        <dbReference type="PROSITE" id="PS51372"/>
    </source>
</evidence>
<dbReference type="InterPro" id="IPR016152">
    <property type="entry name" value="PTrfase/Anion_transptr"/>
</dbReference>
<dbReference type="PROSITE" id="PS51094">
    <property type="entry name" value="PTS_EIIA_TYPE_2"/>
    <property type="match status" value="1"/>
</dbReference>
<dbReference type="GO" id="GO:0006355">
    <property type="term" value="P:regulation of DNA-templated transcription"/>
    <property type="evidence" value="ECO:0007669"/>
    <property type="project" value="InterPro"/>
</dbReference>
<gene>
    <name evidence="8" type="ORF">BTO30_06490</name>
</gene>
<dbReference type="SUPFAM" id="SSF55804">
    <property type="entry name" value="Phoshotransferase/anion transport protein"/>
    <property type="match status" value="1"/>
</dbReference>
<evidence type="ECO:0000313" key="8">
    <source>
        <dbReference type="EMBL" id="OLN23022.1"/>
    </source>
</evidence>
<keyword evidence="2" id="KW-0677">Repeat</keyword>
<evidence type="ECO:0000259" key="5">
    <source>
        <dbReference type="PROSITE" id="PS51094"/>
    </source>
</evidence>
<keyword evidence="8" id="KW-0762">Sugar transport</keyword>
<dbReference type="InterPro" id="IPR050661">
    <property type="entry name" value="BglG_antiterminators"/>
</dbReference>
<keyword evidence="1" id="KW-0808">Transferase</keyword>
<dbReference type="Proteomes" id="UP000185568">
    <property type="component" value="Unassembled WGS sequence"/>
</dbReference>
<dbReference type="Pfam" id="PF08279">
    <property type="entry name" value="HTH_11"/>
    <property type="match status" value="1"/>
</dbReference>
<dbReference type="SUPFAM" id="SSF52794">
    <property type="entry name" value="PTS system IIB component-like"/>
    <property type="match status" value="1"/>
</dbReference>
<dbReference type="InterPro" id="IPR013196">
    <property type="entry name" value="HTH_11"/>
</dbReference>
<dbReference type="Pfam" id="PF00874">
    <property type="entry name" value="PRD"/>
    <property type="match status" value="2"/>
</dbReference>
<dbReference type="SUPFAM" id="SSF63520">
    <property type="entry name" value="PTS-regulatory domain, PRD"/>
    <property type="match status" value="2"/>
</dbReference>
<evidence type="ECO:0000256" key="3">
    <source>
        <dbReference type="ARBA" id="ARBA00023015"/>
    </source>
</evidence>
<dbReference type="InterPro" id="IPR036634">
    <property type="entry name" value="PRD_sf"/>
</dbReference>
<dbReference type="PROSITE" id="PS51099">
    <property type="entry name" value="PTS_EIIB_TYPE_2"/>
    <property type="match status" value="1"/>
</dbReference>
<evidence type="ECO:0000256" key="2">
    <source>
        <dbReference type="ARBA" id="ARBA00022737"/>
    </source>
</evidence>
<sequence>MYVSARERLILDLLIDRNDEMTVKDLADDIDVSVRTVHRDLKSIEKTLEAYDLKLVKKAGVGIQIVGNKEKMDELKLAISHLSYSEYTPDERQTMILCALLETVEPVKLIALANDLRVTIATVSNDLTKLESKLEPFQLKVIRRRGYGVELEGTETAKRRAMRSIIAENVNEVEFLSLVKESIQKKSLDPADSISERLLGLVEKKKLLVVEKVVKDVNAGLPYAIADSAYIGLVVHLALAIERIERGGNIQMDIAYLKRLQAAPEYEIARDMTEKLKAVFQMDIPEAETGYITMHLQGAKLRQDKEYVLEDSSFQVALKAKSLIRFIEKRLSIELLDNQSLFQGLVVHLKPALYRIHQKMGITNPLLPRIQEDYGDLFAVVKEGVQQVFPDLTVPDEEIGYLVMHFGSALPGAQPSGPMNTYIICSTGIGTSKMLVTRLQQEIPELTGLKNISLFELNQTEIDDEDLVISTIHLPDFPREHIVVSPMLTKEEVETVRSYMKRRAAVSMKKMPASAEMKTRSAVQIEQSVKSIYHYTGTIMELLTSFLMTKAGKQSAVSALKMACGQLDTLRSADAVVGALLEREKLGGIGIPGTKMAFFHTRHPDVLKPSFTIHMLDTPVFLNGMDQMAMEADVILMMLSPDPFHAEGLEVLSFVSAMMIESDESIALLQSGNEEEIKEWMASKLEMFLNEKIKELRSV</sequence>
<dbReference type="GO" id="GO:0009401">
    <property type="term" value="P:phosphoenolpyruvate-dependent sugar phosphotransferase system"/>
    <property type="evidence" value="ECO:0007669"/>
    <property type="project" value="InterPro"/>
</dbReference>
<feature type="domain" description="PTS EIIA type-2" evidence="5">
    <location>
        <begin position="537"/>
        <end position="684"/>
    </location>
</feature>
<dbReference type="InterPro" id="IPR036390">
    <property type="entry name" value="WH_DNA-bd_sf"/>
</dbReference>
<dbReference type="Pfam" id="PF00359">
    <property type="entry name" value="PTS_EIIA_2"/>
    <property type="match status" value="1"/>
</dbReference>
<evidence type="ECO:0000259" key="6">
    <source>
        <dbReference type="PROSITE" id="PS51099"/>
    </source>
</evidence>
<feature type="domain" description="PRD" evidence="7">
    <location>
        <begin position="311"/>
        <end position="416"/>
    </location>
</feature>
<dbReference type="InterPro" id="IPR013011">
    <property type="entry name" value="PTS_EIIB_2"/>
</dbReference>
<dbReference type="EMBL" id="MSDU01000010">
    <property type="protein sequence ID" value="OLN23022.1"/>
    <property type="molecule type" value="Genomic_DNA"/>
</dbReference>
<dbReference type="InterPro" id="IPR011608">
    <property type="entry name" value="PRD"/>
</dbReference>
<dbReference type="PANTHER" id="PTHR30185:SF18">
    <property type="entry name" value="TRANSCRIPTIONAL REGULATOR MTLR"/>
    <property type="match status" value="1"/>
</dbReference>
<dbReference type="AlphaFoldDB" id="A0A1Q8Q6V2"/>
<dbReference type="OrthoDB" id="9776005at2"/>
<protein>
    <submittedName>
        <fullName evidence="8">PTS sugar transporter</fullName>
    </submittedName>
</protein>
<keyword evidence="8" id="KW-0813">Transport</keyword>
<dbReference type="InterPro" id="IPR036095">
    <property type="entry name" value="PTS_EIIB-like_sf"/>
</dbReference>
<accession>A0A1Q8Q6V2</accession>
<dbReference type="Gene3D" id="3.40.50.2300">
    <property type="match status" value="1"/>
</dbReference>
<keyword evidence="3" id="KW-0805">Transcription regulation</keyword>
<name>A0A1Q8Q6V2_9BACI</name>
<dbReference type="PANTHER" id="PTHR30185">
    <property type="entry name" value="CRYPTIC BETA-GLUCOSIDE BGL OPERON ANTITERMINATOR"/>
    <property type="match status" value="1"/>
</dbReference>
<dbReference type="STRING" id="1714264.BTO30_06490"/>
<evidence type="ECO:0000256" key="4">
    <source>
        <dbReference type="ARBA" id="ARBA00023163"/>
    </source>
</evidence>
<feature type="domain" description="PRD" evidence="7">
    <location>
        <begin position="201"/>
        <end position="306"/>
    </location>
</feature>
<dbReference type="GO" id="GO:0008982">
    <property type="term" value="F:protein-N(PI)-phosphohistidine-sugar phosphotransferase activity"/>
    <property type="evidence" value="ECO:0007669"/>
    <property type="project" value="InterPro"/>
</dbReference>
<dbReference type="Gene3D" id="3.40.930.10">
    <property type="entry name" value="Mannitol-specific EII, Chain A"/>
    <property type="match status" value="1"/>
</dbReference>